<proteinExistence type="predicted"/>
<dbReference type="EMBL" id="JADYXP020000010">
    <property type="protein sequence ID" value="KAL0115774.1"/>
    <property type="molecule type" value="Genomic_DNA"/>
</dbReference>
<name>A0AAW2FL56_9HYME</name>
<dbReference type="Proteomes" id="UP001430953">
    <property type="component" value="Unassembled WGS sequence"/>
</dbReference>
<evidence type="ECO:0000313" key="1">
    <source>
        <dbReference type="EMBL" id="KAL0115774.1"/>
    </source>
</evidence>
<sequence>MTIVLSLSHLNLYSFYNYRIFSNYLTVKSSFDQPPLCNRNANEKLMLNITQVNVCVHIISLLIIITGNEIN</sequence>
<evidence type="ECO:0000313" key="2">
    <source>
        <dbReference type="Proteomes" id="UP001430953"/>
    </source>
</evidence>
<keyword evidence="2" id="KW-1185">Reference proteome</keyword>
<accession>A0AAW2FL56</accession>
<dbReference type="AlphaFoldDB" id="A0AAW2FL56"/>
<organism evidence="1 2">
    <name type="scientific">Cardiocondyla obscurior</name>
    <dbReference type="NCBI Taxonomy" id="286306"/>
    <lineage>
        <taxon>Eukaryota</taxon>
        <taxon>Metazoa</taxon>
        <taxon>Ecdysozoa</taxon>
        <taxon>Arthropoda</taxon>
        <taxon>Hexapoda</taxon>
        <taxon>Insecta</taxon>
        <taxon>Pterygota</taxon>
        <taxon>Neoptera</taxon>
        <taxon>Endopterygota</taxon>
        <taxon>Hymenoptera</taxon>
        <taxon>Apocrita</taxon>
        <taxon>Aculeata</taxon>
        <taxon>Formicoidea</taxon>
        <taxon>Formicidae</taxon>
        <taxon>Myrmicinae</taxon>
        <taxon>Cardiocondyla</taxon>
    </lineage>
</organism>
<protein>
    <submittedName>
        <fullName evidence="1">Uncharacterized protein</fullName>
    </submittedName>
</protein>
<gene>
    <name evidence="1" type="ORF">PUN28_010952</name>
</gene>
<comment type="caution">
    <text evidence="1">The sequence shown here is derived from an EMBL/GenBank/DDBJ whole genome shotgun (WGS) entry which is preliminary data.</text>
</comment>
<reference evidence="1 2" key="1">
    <citation type="submission" date="2023-03" db="EMBL/GenBank/DDBJ databases">
        <title>High recombination rates correlate with genetic variation in Cardiocondyla obscurior ants.</title>
        <authorList>
            <person name="Errbii M."/>
        </authorList>
    </citation>
    <scope>NUCLEOTIDE SEQUENCE [LARGE SCALE GENOMIC DNA]</scope>
    <source>
        <strain evidence="1">Alpha-2009</strain>
        <tissue evidence="1">Whole body</tissue>
    </source>
</reference>